<evidence type="ECO:0000256" key="1">
    <source>
        <dbReference type="SAM" id="SignalP"/>
    </source>
</evidence>
<accession>A0A0K1QQT7</accession>
<name>A0A0K1QQT7_PSEFL</name>
<dbReference type="AlphaFoldDB" id="A0A0K1QQT7"/>
<dbReference type="EMBL" id="CP010945">
    <property type="protein sequence ID" value="AKV08022.1"/>
    <property type="molecule type" value="Genomic_DNA"/>
</dbReference>
<evidence type="ECO:0000313" key="2">
    <source>
        <dbReference type="EMBL" id="AKV08022.1"/>
    </source>
</evidence>
<dbReference type="Proteomes" id="UP000017175">
    <property type="component" value="Chromosome"/>
</dbReference>
<dbReference type="InterPro" id="IPR014469">
    <property type="entry name" value="DUF2271"/>
</dbReference>
<dbReference type="OrthoDB" id="6057843at2"/>
<evidence type="ECO:0000313" key="3">
    <source>
        <dbReference type="Proteomes" id="UP000017175"/>
    </source>
</evidence>
<gene>
    <name evidence="2" type="ORF">B723_17090</name>
</gene>
<protein>
    <submittedName>
        <fullName evidence="2">Tat pathway signal protein</fullName>
    </submittedName>
</protein>
<reference evidence="2 3" key="1">
    <citation type="journal article" date="2012" name="J. Bacteriol.">
        <title>Draft genome sequence of the cyanide-utilizing bacterium Pseudomonas fluorescens strain NCIMB 11764.</title>
        <authorList>
            <person name="Vilo C.A."/>
            <person name="Benedik M.J."/>
            <person name="Kunz D.A."/>
            <person name="Dong Q."/>
        </authorList>
    </citation>
    <scope>NUCLEOTIDE SEQUENCE [LARGE SCALE GENOMIC DNA]</scope>
    <source>
        <strain evidence="2 3">NCIMB 11764</strain>
    </source>
</reference>
<dbReference type="Pfam" id="PF10029">
    <property type="entry name" value="DUF2271"/>
    <property type="match status" value="1"/>
</dbReference>
<keyword evidence="1" id="KW-0732">Signal</keyword>
<dbReference type="eggNOG" id="ENOG503096N">
    <property type="taxonomic scope" value="Bacteria"/>
</dbReference>
<dbReference type="RefSeq" id="WP_017337844.1">
    <property type="nucleotide sequence ID" value="NZ_CP010945.1"/>
</dbReference>
<organism evidence="2 3">
    <name type="scientific">Pseudomonas fluorescens NCIMB 11764</name>
    <dbReference type="NCBI Taxonomy" id="1221522"/>
    <lineage>
        <taxon>Bacteria</taxon>
        <taxon>Pseudomonadati</taxon>
        <taxon>Pseudomonadota</taxon>
        <taxon>Gammaproteobacteria</taxon>
        <taxon>Pseudomonadales</taxon>
        <taxon>Pseudomonadaceae</taxon>
        <taxon>Pseudomonas</taxon>
    </lineage>
</organism>
<proteinExistence type="predicted"/>
<feature type="signal peptide" evidence="1">
    <location>
        <begin position="1"/>
        <end position="22"/>
    </location>
</feature>
<feature type="chain" id="PRO_5005467613" evidence="1">
    <location>
        <begin position="23"/>
        <end position="156"/>
    </location>
</feature>
<sequence length="156" mass="16603">MKKIIAATCLVGAIALPGLAQAREVTLTTQLKDYSGNDAYLAIYVTDANGQYQKTLWVAGKKAKYYKHLGDWARGSGMNPSEFDGVSGASVGSGRTLKVSVELADTLIDAGYQIRIDSAVEDKRDARADVSMPLTSKGAGKPAPGSTYVESFTYDL</sequence>